<keyword evidence="1" id="KW-0805">Transcription regulation</keyword>
<dbReference type="RefSeq" id="WP_058449165.1">
    <property type="nucleotide sequence ID" value="NZ_CAAAJF010000012.1"/>
</dbReference>
<dbReference type="AlphaFoldDB" id="A0A0W0UG98"/>
<keyword evidence="8" id="KW-1185">Reference proteome</keyword>
<evidence type="ECO:0000256" key="1">
    <source>
        <dbReference type="ARBA" id="ARBA00023015"/>
    </source>
</evidence>
<dbReference type="Proteomes" id="UP000054715">
    <property type="component" value="Unassembled WGS sequence"/>
</dbReference>
<protein>
    <submittedName>
        <fullName evidence="5">Putative Transcriptional regulator, LuxR family protein</fullName>
    </submittedName>
</protein>
<keyword evidence="3" id="KW-0804">Transcription</keyword>
<evidence type="ECO:0000256" key="2">
    <source>
        <dbReference type="ARBA" id="ARBA00023125"/>
    </source>
</evidence>
<dbReference type="Proteomes" id="UP000093336">
    <property type="component" value="Unassembled WGS sequence"/>
</dbReference>
<feature type="domain" description="HTH luxR-type" evidence="4">
    <location>
        <begin position="207"/>
        <end position="272"/>
    </location>
</feature>
<reference evidence="5 7" key="1">
    <citation type="submission" date="2015-11" db="EMBL/GenBank/DDBJ databases">
        <title>Genomic analysis of 38 Legionella species identifies large and diverse effector repertoires.</title>
        <authorList>
            <person name="Burstein D."/>
            <person name="Amaro F."/>
            <person name="Zusman T."/>
            <person name="Lifshitz Z."/>
            <person name="Cohen O."/>
            <person name="Gilbert J.A."/>
            <person name="Pupko T."/>
            <person name="Shuman H.A."/>
            <person name="Segal G."/>
        </authorList>
    </citation>
    <scope>NUCLEOTIDE SEQUENCE [LARGE SCALE GENOMIC DNA]</scope>
    <source>
        <strain evidence="5 7">JA-26-G1-E2</strain>
    </source>
</reference>
<dbReference type="SUPFAM" id="SSF46894">
    <property type="entry name" value="C-terminal effector domain of the bipartite response regulators"/>
    <property type="match status" value="1"/>
</dbReference>
<name>A0A0W0UG98_9GAMM</name>
<accession>A0A0W0UG98</accession>
<dbReference type="PANTHER" id="PTHR44688:SF16">
    <property type="entry name" value="DNA-BINDING TRANSCRIPTIONAL ACTIVATOR DEVR_DOSR"/>
    <property type="match status" value="1"/>
</dbReference>
<dbReference type="OrthoDB" id="5650388at2"/>
<dbReference type="SMART" id="SM00421">
    <property type="entry name" value="HTH_LUXR"/>
    <property type="match status" value="1"/>
</dbReference>
<keyword evidence="2" id="KW-0238">DNA-binding</keyword>
<reference evidence="6 8" key="2">
    <citation type="submission" date="2016-05" db="EMBL/GenBank/DDBJ databases">
        <authorList>
            <person name="Prochazka B."/>
            <person name="Indra A."/>
            <person name="Hasenberger P."/>
            <person name="Blaschitz M."/>
            <person name="Wagner L."/>
            <person name="Wewalka G."/>
            <person name="Sorschag S."/>
            <person name="Schmid D."/>
            <person name="Ruppitsch W."/>
        </authorList>
    </citation>
    <scope>NUCLEOTIDE SEQUENCE [LARGE SCALE GENOMIC DNA]</scope>
    <source>
        <strain evidence="6 8">974010_12</strain>
    </source>
</reference>
<dbReference type="PRINTS" id="PR00038">
    <property type="entry name" value="HTHLUXR"/>
</dbReference>
<sequence>MDENVLENFLRQSHLTNDLCEPLLLKYGVTFFKYMEIHGNGDFICLMNNLDYYDYSATQLQKNELLLSSPLWVIKQYPQSGNYLSYLGEPNEFNVLENFRKQFVFGNFFTIIDKEVTRQGVVIKIFTYGANINNTKINQYYLRDLKLFQEFSHYFHKRMLPLLSTMDKASPGQRVRAYINKEVCNFDFDKATLETINVKDKIIKIKQNVKDLNLTPRELQIIAEYMKGLNHRETAGKLFISKKTVERHFENIRAKLSCSTKDEIVCKLLEKGFFYIEEFYNPL</sequence>
<evidence type="ECO:0000313" key="8">
    <source>
        <dbReference type="Proteomes" id="UP000093336"/>
    </source>
</evidence>
<dbReference type="PATRIC" id="fig|455.5.peg.1205"/>
<evidence type="ECO:0000259" key="4">
    <source>
        <dbReference type="PROSITE" id="PS50043"/>
    </source>
</evidence>
<dbReference type="STRING" id="455.Ljam_1139"/>
<evidence type="ECO:0000313" key="7">
    <source>
        <dbReference type="Proteomes" id="UP000054715"/>
    </source>
</evidence>
<dbReference type="InterPro" id="IPR000792">
    <property type="entry name" value="Tscrpt_reg_LuxR_C"/>
</dbReference>
<evidence type="ECO:0000313" key="6">
    <source>
        <dbReference type="EMBL" id="OCH97465.1"/>
    </source>
</evidence>
<dbReference type="InterPro" id="IPR036388">
    <property type="entry name" value="WH-like_DNA-bd_sf"/>
</dbReference>
<dbReference type="EMBL" id="LNYG01000013">
    <property type="protein sequence ID" value="KTD06944.1"/>
    <property type="molecule type" value="Genomic_DNA"/>
</dbReference>
<dbReference type="InterPro" id="IPR016032">
    <property type="entry name" value="Sig_transdc_resp-reg_C-effctor"/>
</dbReference>
<dbReference type="Pfam" id="PF00196">
    <property type="entry name" value="GerE"/>
    <property type="match status" value="1"/>
</dbReference>
<dbReference type="GO" id="GO:0003677">
    <property type="term" value="F:DNA binding"/>
    <property type="evidence" value="ECO:0007669"/>
    <property type="project" value="UniProtKB-KW"/>
</dbReference>
<dbReference type="GO" id="GO:0006355">
    <property type="term" value="P:regulation of DNA-templated transcription"/>
    <property type="evidence" value="ECO:0007669"/>
    <property type="project" value="InterPro"/>
</dbReference>
<dbReference type="PANTHER" id="PTHR44688">
    <property type="entry name" value="DNA-BINDING TRANSCRIPTIONAL ACTIVATOR DEVR_DOSR"/>
    <property type="match status" value="1"/>
</dbReference>
<evidence type="ECO:0000256" key="3">
    <source>
        <dbReference type="ARBA" id="ARBA00023163"/>
    </source>
</evidence>
<organism evidence="5 7">
    <name type="scientific">Legionella jamestowniensis</name>
    <dbReference type="NCBI Taxonomy" id="455"/>
    <lineage>
        <taxon>Bacteria</taxon>
        <taxon>Pseudomonadati</taxon>
        <taxon>Pseudomonadota</taxon>
        <taxon>Gammaproteobacteria</taxon>
        <taxon>Legionellales</taxon>
        <taxon>Legionellaceae</taxon>
        <taxon>Legionella</taxon>
    </lineage>
</organism>
<comment type="caution">
    <text evidence="5">The sequence shown here is derived from an EMBL/GenBank/DDBJ whole genome shotgun (WGS) entry which is preliminary data.</text>
</comment>
<dbReference type="Gene3D" id="1.10.10.10">
    <property type="entry name" value="Winged helix-like DNA-binding domain superfamily/Winged helix DNA-binding domain"/>
    <property type="match status" value="1"/>
</dbReference>
<dbReference type="PROSITE" id="PS50043">
    <property type="entry name" value="HTH_LUXR_2"/>
    <property type="match status" value="1"/>
</dbReference>
<gene>
    <name evidence="6" type="ORF">A8135_03040</name>
    <name evidence="5" type="ORF">Ljam_1139</name>
</gene>
<proteinExistence type="predicted"/>
<dbReference type="CDD" id="cd06170">
    <property type="entry name" value="LuxR_C_like"/>
    <property type="match status" value="1"/>
</dbReference>
<dbReference type="EMBL" id="LYOZ01000037">
    <property type="protein sequence ID" value="OCH97465.1"/>
    <property type="molecule type" value="Genomic_DNA"/>
</dbReference>
<evidence type="ECO:0000313" key="5">
    <source>
        <dbReference type="EMBL" id="KTD06944.1"/>
    </source>
</evidence>